<keyword evidence="3" id="KW-1185">Reference proteome</keyword>
<protein>
    <recommendedName>
        <fullName evidence="1">PPM-type phosphatase domain-containing protein</fullName>
    </recommendedName>
</protein>
<evidence type="ECO:0000313" key="3">
    <source>
        <dbReference type="Proteomes" id="UP001060504"/>
    </source>
</evidence>
<sequence length="334" mass="34720">MAPLSQRRHCRHPVNVYEDVGALRRDVAKLATQCGTRTGEAELVATELGTNLLRHAAPGGYVLYRQTADGIEFVSVDTGPGMPPARRPDAAVSAVRPASGGLAAGLGSIRRMSTEYDCYSSTGGTVLLARLGGRRLSSGGRWRHGGVNVPLGDTGPSGDAWAVTADAGLAALVVDGLGHGDEAAAAASLGAELFEQGPVVDPAVFLRRAHEAMRGTRGGVGGVCVIDPKVSRLAFAGIGNIAGVVVSGDGKQHLISCPGTLGTHMSVPRVQVRHYRWPQGATLVMSSDGIRAGWSLSSYPGLLRHDPVVIAATLHRDFSRSTDDATVLVVRDVS</sequence>
<evidence type="ECO:0000313" key="2">
    <source>
        <dbReference type="EMBL" id="GJF17997.1"/>
    </source>
</evidence>
<dbReference type="InterPro" id="IPR036890">
    <property type="entry name" value="HATPase_C_sf"/>
</dbReference>
<comment type="caution">
    <text evidence="2">The sequence shown here is derived from an EMBL/GenBank/DDBJ whole genome shotgun (WGS) entry which is preliminary data.</text>
</comment>
<organism evidence="2 3">
    <name type="scientific">Mycolicibacterium cyprinidarum</name>
    <dbReference type="NCBI Taxonomy" id="2860311"/>
    <lineage>
        <taxon>Bacteria</taxon>
        <taxon>Bacillati</taxon>
        <taxon>Actinomycetota</taxon>
        <taxon>Actinomycetes</taxon>
        <taxon>Mycobacteriales</taxon>
        <taxon>Mycobacteriaceae</taxon>
        <taxon>Mycolicibacterium</taxon>
    </lineage>
</organism>
<dbReference type="SMART" id="SM00331">
    <property type="entry name" value="PP2C_SIG"/>
    <property type="match status" value="1"/>
</dbReference>
<dbReference type="SUPFAM" id="SSF81606">
    <property type="entry name" value="PP2C-like"/>
    <property type="match status" value="1"/>
</dbReference>
<dbReference type="Pfam" id="PF07228">
    <property type="entry name" value="SpoIIE"/>
    <property type="match status" value="1"/>
</dbReference>
<dbReference type="Gene3D" id="3.30.565.10">
    <property type="entry name" value="Histidine kinase-like ATPase, C-terminal domain"/>
    <property type="match status" value="1"/>
</dbReference>
<dbReference type="EMBL" id="BPRH01002649">
    <property type="protein sequence ID" value="GJF17997.1"/>
    <property type="molecule type" value="Genomic_DNA"/>
</dbReference>
<dbReference type="InterPro" id="IPR001932">
    <property type="entry name" value="PPM-type_phosphatase-like_dom"/>
</dbReference>
<reference evidence="2 3" key="1">
    <citation type="submission" date="2021-08" db="EMBL/GenBank/DDBJ databases">
        <title>Draft genome sequence of Mycolicibacterium sp. NGTWS1702 strain.</title>
        <authorList>
            <person name="Matsumoto M."/>
            <person name="Tang B.C.C."/>
            <person name="Machida Y."/>
            <person name="Matoyama H."/>
            <person name="Kishihara T."/>
            <person name="Sato S."/>
            <person name="Kondo I."/>
            <person name="Sano M."/>
            <person name="Kato G."/>
        </authorList>
    </citation>
    <scope>NUCLEOTIDE SEQUENCE [LARGE SCALE GENOMIC DNA]</scope>
    <source>
        <strain evidence="2 3">NGTWSNA01</strain>
    </source>
</reference>
<dbReference type="Proteomes" id="UP001060504">
    <property type="component" value="Unassembled WGS sequence"/>
</dbReference>
<feature type="domain" description="PPM-type phosphatase" evidence="1">
    <location>
        <begin position="142"/>
        <end position="332"/>
    </location>
</feature>
<dbReference type="Pfam" id="PF13581">
    <property type="entry name" value="HATPase_c_2"/>
    <property type="match status" value="1"/>
</dbReference>
<accession>A0ABQ4VDE3</accession>
<proteinExistence type="predicted"/>
<dbReference type="PANTHER" id="PTHR35801:SF1">
    <property type="entry name" value="PHOSPHOSERINE PHOSPHATASE RSBX"/>
    <property type="match status" value="1"/>
</dbReference>
<dbReference type="InterPro" id="IPR039248">
    <property type="entry name" value="Ptase_RsbX"/>
</dbReference>
<dbReference type="PANTHER" id="PTHR35801">
    <property type="entry name" value="PHOSPHOSERINE PHOSPHATASE RSBX"/>
    <property type="match status" value="1"/>
</dbReference>
<dbReference type="InterPro" id="IPR036457">
    <property type="entry name" value="PPM-type-like_dom_sf"/>
</dbReference>
<evidence type="ECO:0000259" key="1">
    <source>
        <dbReference type="SMART" id="SM00331"/>
    </source>
</evidence>
<dbReference type="InterPro" id="IPR003594">
    <property type="entry name" value="HATPase_dom"/>
</dbReference>
<name>A0ABQ4VDE3_9MYCO</name>
<dbReference type="Gene3D" id="3.60.40.10">
    <property type="entry name" value="PPM-type phosphatase domain"/>
    <property type="match status" value="1"/>
</dbReference>
<gene>
    <name evidence="2" type="ORF">NGTWS1702_25280</name>
</gene>
<dbReference type="SUPFAM" id="SSF55874">
    <property type="entry name" value="ATPase domain of HSP90 chaperone/DNA topoisomerase II/histidine kinase"/>
    <property type="match status" value="1"/>
</dbReference>